<comment type="similarity">
    <text evidence="7">Belongs to the binding-protein-dependent transport system permease family.</text>
</comment>
<feature type="transmembrane region" description="Helical" evidence="7">
    <location>
        <begin position="108"/>
        <end position="130"/>
    </location>
</feature>
<feature type="transmembrane region" description="Helical" evidence="7">
    <location>
        <begin position="12"/>
        <end position="30"/>
    </location>
</feature>
<evidence type="ECO:0000256" key="3">
    <source>
        <dbReference type="ARBA" id="ARBA00022475"/>
    </source>
</evidence>
<dbReference type="SUPFAM" id="SSF161098">
    <property type="entry name" value="MetI-like"/>
    <property type="match status" value="1"/>
</dbReference>
<keyword evidence="5 7" id="KW-1133">Transmembrane helix</keyword>
<proteinExistence type="inferred from homology"/>
<evidence type="ECO:0000256" key="2">
    <source>
        <dbReference type="ARBA" id="ARBA00022448"/>
    </source>
</evidence>
<keyword evidence="4 7" id="KW-0812">Transmembrane</keyword>
<keyword evidence="3" id="KW-1003">Cell membrane</keyword>
<keyword evidence="2 7" id="KW-0813">Transport</keyword>
<dbReference type="CDD" id="cd06261">
    <property type="entry name" value="TM_PBP2"/>
    <property type="match status" value="1"/>
</dbReference>
<evidence type="ECO:0000313" key="10">
    <source>
        <dbReference type="Proteomes" id="UP000253034"/>
    </source>
</evidence>
<evidence type="ECO:0000259" key="8">
    <source>
        <dbReference type="PROSITE" id="PS50928"/>
    </source>
</evidence>
<dbReference type="Gene3D" id="1.10.3720.10">
    <property type="entry name" value="MetI-like"/>
    <property type="match status" value="1"/>
</dbReference>
<dbReference type="GO" id="GO:0005886">
    <property type="term" value="C:plasma membrane"/>
    <property type="evidence" value="ECO:0007669"/>
    <property type="project" value="UniProtKB-SubCell"/>
</dbReference>
<protein>
    <submittedName>
        <fullName evidence="9">Carbohydrate ABC transporter membrane protein 2 (CUT1 family)</fullName>
    </submittedName>
</protein>
<reference evidence="9 10" key="1">
    <citation type="submission" date="2018-07" db="EMBL/GenBank/DDBJ databases">
        <title>Genomic Encyclopedia of Type Strains, Phase IV (KMG-IV): sequencing the most valuable type-strain genomes for metagenomic binning, comparative biology and taxonomic classification.</title>
        <authorList>
            <person name="Goeker M."/>
        </authorList>
    </citation>
    <scope>NUCLEOTIDE SEQUENCE [LARGE SCALE GENOMIC DNA]</scope>
    <source>
        <strain evidence="9 10">DSM 27016</strain>
    </source>
</reference>
<sequence length="292" mass="32491">MKKTRAEKAGMIINGLLLLLITFITIYPFWHVLMYSISNSQAASSGGLFFIPRELDLLGYRMVLKQPQLYIAYWNTIARTGVGTLISVILTAMLAYPLSLPRLRGRRFLCIAIFFTMLFNGGMIPTYILINDLHMIDTFWALVLPNAMTAYNLFIMRNYFQSIPASLEESARIDGANPITILFRIVIPISTPTLAAVGMFYGVTNWNAYLDGVLYINSNSLQILQVYLRNLFSSAGSGAVLSGVQGISETSKVTEETLKMVTISISVIPILVIYPYIQKYYTTGITTGAVKG</sequence>
<dbReference type="InterPro" id="IPR035906">
    <property type="entry name" value="MetI-like_sf"/>
</dbReference>
<dbReference type="AlphaFoldDB" id="A0A369ALK0"/>
<evidence type="ECO:0000256" key="4">
    <source>
        <dbReference type="ARBA" id="ARBA00022692"/>
    </source>
</evidence>
<dbReference type="PROSITE" id="PS50928">
    <property type="entry name" value="ABC_TM1"/>
    <property type="match status" value="1"/>
</dbReference>
<dbReference type="GO" id="GO:0055085">
    <property type="term" value="P:transmembrane transport"/>
    <property type="evidence" value="ECO:0007669"/>
    <property type="project" value="InterPro"/>
</dbReference>
<dbReference type="InterPro" id="IPR000515">
    <property type="entry name" value="MetI-like"/>
</dbReference>
<comment type="subcellular location">
    <subcellularLocation>
        <location evidence="1 7">Cell membrane</location>
        <topology evidence="1 7">Multi-pass membrane protein</topology>
    </subcellularLocation>
</comment>
<feature type="transmembrane region" description="Helical" evidence="7">
    <location>
        <begin position="181"/>
        <end position="203"/>
    </location>
</feature>
<dbReference type="PANTHER" id="PTHR43744:SF9">
    <property type="entry name" value="POLYGALACTURONAN_RHAMNOGALACTURONAN TRANSPORT SYSTEM PERMEASE PROTEIN YTCP"/>
    <property type="match status" value="1"/>
</dbReference>
<organism evidence="9 10">
    <name type="scientific">Anaerobacterium chartisolvens</name>
    <dbReference type="NCBI Taxonomy" id="1297424"/>
    <lineage>
        <taxon>Bacteria</taxon>
        <taxon>Bacillati</taxon>
        <taxon>Bacillota</taxon>
        <taxon>Clostridia</taxon>
        <taxon>Eubacteriales</taxon>
        <taxon>Oscillospiraceae</taxon>
        <taxon>Anaerobacterium</taxon>
    </lineage>
</organism>
<feature type="transmembrane region" description="Helical" evidence="7">
    <location>
        <begin position="142"/>
        <end position="160"/>
    </location>
</feature>
<evidence type="ECO:0000256" key="5">
    <source>
        <dbReference type="ARBA" id="ARBA00022989"/>
    </source>
</evidence>
<feature type="transmembrane region" description="Helical" evidence="7">
    <location>
        <begin position="258"/>
        <end position="277"/>
    </location>
</feature>
<dbReference type="Proteomes" id="UP000253034">
    <property type="component" value="Unassembled WGS sequence"/>
</dbReference>
<comment type="caution">
    <text evidence="9">The sequence shown here is derived from an EMBL/GenBank/DDBJ whole genome shotgun (WGS) entry which is preliminary data.</text>
</comment>
<keyword evidence="6 7" id="KW-0472">Membrane</keyword>
<keyword evidence="10" id="KW-1185">Reference proteome</keyword>
<evidence type="ECO:0000256" key="1">
    <source>
        <dbReference type="ARBA" id="ARBA00004651"/>
    </source>
</evidence>
<feature type="domain" description="ABC transmembrane type-1" evidence="8">
    <location>
        <begin position="73"/>
        <end position="271"/>
    </location>
</feature>
<evidence type="ECO:0000256" key="7">
    <source>
        <dbReference type="RuleBase" id="RU363032"/>
    </source>
</evidence>
<dbReference type="OrthoDB" id="157184at2"/>
<dbReference type="EMBL" id="QPJT01000031">
    <property type="protein sequence ID" value="RCX09965.1"/>
    <property type="molecule type" value="Genomic_DNA"/>
</dbReference>
<dbReference type="Pfam" id="PF00528">
    <property type="entry name" value="BPD_transp_1"/>
    <property type="match status" value="1"/>
</dbReference>
<dbReference type="RefSeq" id="WP_114299616.1">
    <property type="nucleotide sequence ID" value="NZ_QPJT01000031.1"/>
</dbReference>
<evidence type="ECO:0000313" key="9">
    <source>
        <dbReference type="EMBL" id="RCX09965.1"/>
    </source>
</evidence>
<evidence type="ECO:0000256" key="6">
    <source>
        <dbReference type="ARBA" id="ARBA00023136"/>
    </source>
</evidence>
<accession>A0A369ALK0</accession>
<feature type="transmembrane region" description="Helical" evidence="7">
    <location>
        <begin position="71"/>
        <end position="96"/>
    </location>
</feature>
<gene>
    <name evidence="9" type="ORF">DFR58_1319</name>
</gene>
<dbReference type="PANTHER" id="PTHR43744">
    <property type="entry name" value="ABC TRANSPORTER PERMEASE PROTEIN MG189-RELATED-RELATED"/>
    <property type="match status" value="1"/>
</dbReference>
<name>A0A369ALK0_9FIRM</name>